<keyword evidence="2" id="KW-1185">Reference proteome</keyword>
<evidence type="ECO:0000313" key="1">
    <source>
        <dbReference type="EMBL" id="PMD19438.1"/>
    </source>
</evidence>
<proteinExistence type="predicted"/>
<evidence type="ECO:0000313" key="2">
    <source>
        <dbReference type="Proteomes" id="UP000235672"/>
    </source>
</evidence>
<name>A0A2J6PZJ9_9HELO</name>
<dbReference type="EMBL" id="KZ613489">
    <property type="protein sequence ID" value="PMD19438.1"/>
    <property type="molecule type" value="Genomic_DNA"/>
</dbReference>
<organism evidence="1 2">
    <name type="scientific">Hyaloscypha hepaticicola</name>
    <dbReference type="NCBI Taxonomy" id="2082293"/>
    <lineage>
        <taxon>Eukaryota</taxon>
        <taxon>Fungi</taxon>
        <taxon>Dikarya</taxon>
        <taxon>Ascomycota</taxon>
        <taxon>Pezizomycotina</taxon>
        <taxon>Leotiomycetes</taxon>
        <taxon>Helotiales</taxon>
        <taxon>Hyaloscyphaceae</taxon>
        <taxon>Hyaloscypha</taxon>
    </lineage>
</organism>
<dbReference type="Proteomes" id="UP000235672">
    <property type="component" value="Unassembled WGS sequence"/>
</dbReference>
<protein>
    <submittedName>
        <fullName evidence="1">Uncharacterized protein</fullName>
    </submittedName>
</protein>
<sequence>MSCEVSSLALGASDLCSVNAPVAMNDLHPDNNFDTVSASTDAFGDTRTFFRSEICLSENRKPFLWELCPPEIRDLIFDDLDREDDWWHNPHFAWDSNECVPPFILAVRTLPVTYAHALLRFKRLSASIHMDGRYGKHTHQLKDMTDMELKVFEKVEIDLRLALLPVRTESLPEELG</sequence>
<dbReference type="OrthoDB" id="10666576at2759"/>
<reference evidence="1 2" key="1">
    <citation type="submission" date="2016-05" db="EMBL/GenBank/DDBJ databases">
        <title>A degradative enzymes factory behind the ericoid mycorrhizal symbiosis.</title>
        <authorList>
            <consortium name="DOE Joint Genome Institute"/>
            <person name="Martino E."/>
            <person name="Morin E."/>
            <person name="Grelet G."/>
            <person name="Kuo A."/>
            <person name="Kohler A."/>
            <person name="Daghino S."/>
            <person name="Barry K."/>
            <person name="Choi C."/>
            <person name="Cichocki N."/>
            <person name="Clum A."/>
            <person name="Copeland A."/>
            <person name="Hainaut M."/>
            <person name="Haridas S."/>
            <person name="Labutti K."/>
            <person name="Lindquist E."/>
            <person name="Lipzen A."/>
            <person name="Khouja H.-R."/>
            <person name="Murat C."/>
            <person name="Ohm R."/>
            <person name="Olson A."/>
            <person name="Spatafora J."/>
            <person name="Veneault-Fourrey C."/>
            <person name="Henrissat B."/>
            <person name="Grigoriev I."/>
            <person name="Martin F."/>
            <person name="Perotto S."/>
        </authorList>
    </citation>
    <scope>NUCLEOTIDE SEQUENCE [LARGE SCALE GENOMIC DNA]</scope>
    <source>
        <strain evidence="1 2">UAMH 7357</strain>
    </source>
</reference>
<accession>A0A2J6PZJ9</accession>
<gene>
    <name evidence="1" type="ORF">NA56DRAFT_660562</name>
</gene>
<dbReference type="AlphaFoldDB" id="A0A2J6PZJ9"/>